<reference evidence="2 3" key="1">
    <citation type="submission" date="2021-02" db="EMBL/GenBank/DDBJ databases">
        <title>Paracoccus methylovroum sp.nov., a new methanol and methylamine utilizing methylotrophic denitrifer.</title>
        <authorList>
            <person name="Timsy T."/>
            <person name="Behrendt U."/>
            <person name="Ulrich A."/>
            <person name="Spanner T."/>
            <person name="Foesel B.U."/>
            <person name="Horn M.A."/>
            <person name="Kolb S."/>
        </authorList>
    </citation>
    <scope>NUCLEOTIDE SEQUENCE [LARGE SCALE GENOMIC DNA]</scope>
    <source>
        <strain evidence="2 3">H4-D09</strain>
    </source>
</reference>
<dbReference type="InterPro" id="IPR017438">
    <property type="entry name" value="ATP-NAD_kinase_N"/>
</dbReference>
<protein>
    <submittedName>
        <fullName evidence="2">NAD(+)/NADH kinase</fullName>
    </submittedName>
</protein>
<dbReference type="SMART" id="SM00046">
    <property type="entry name" value="DAGKc"/>
    <property type="match status" value="1"/>
</dbReference>
<dbReference type="InterPro" id="IPR016064">
    <property type="entry name" value="NAD/diacylglycerol_kinase_sf"/>
</dbReference>
<dbReference type="SUPFAM" id="SSF111331">
    <property type="entry name" value="NAD kinase/diacylglycerol kinase-like"/>
    <property type="match status" value="1"/>
</dbReference>
<dbReference type="Pfam" id="PF00781">
    <property type="entry name" value="DAGK_cat"/>
    <property type="match status" value="1"/>
</dbReference>
<proteinExistence type="predicted"/>
<dbReference type="PROSITE" id="PS50146">
    <property type="entry name" value="DAGK"/>
    <property type="match status" value="1"/>
</dbReference>
<dbReference type="Pfam" id="PF19279">
    <property type="entry name" value="YegS_C"/>
    <property type="match status" value="1"/>
</dbReference>
<dbReference type="GO" id="GO:0016301">
    <property type="term" value="F:kinase activity"/>
    <property type="evidence" value="ECO:0007669"/>
    <property type="project" value="UniProtKB-KW"/>
</dbReference>
<evidence type="ECO:0000313" key="2">
    <source>
        <dbReference type="EMBL" id="QRZ12803.1"/>
    </source>
</evidence>
<dbReference type="InterPro" id="IPR001206">
    <property type="entry name" value="Diacylglycerol_kinase_cat_dom"/>
</dbReference>
<keyword evidence="2" id="KW-0418">Kinase</keyword>
<feature type="domain" description="DAGKc" evidence="1">
    <location>
        <begin position="21"/>
        <end position="151"/>
    </location>
</feature>
<keyword evidence="2" id="KW-0808">Transferase</keyword>
<name>A0ABX7JEZ5_9RHOB</name>
<sequence length="326" mass="35623">MRKDNDMTSQGDLAENFDFDLARARVCVIVNMGSGREAGDDIADKLRTTLQDRVAELHIRGTGQGADLPAMAREAVAQGFDLIVAAGGDGTQAAVAGAVTGTCAAMAVIPGGTFNYFARDLGSGETVEQALKMFDTPRIRPVHVGEMNGMIFLNNVSFGAYPEILRRRESIYRRWGRSRLAAYWSAVAALWNLRRPLRLTVRADGQERQFTTALAFVAKSAYQLDSFGLEGADCVRNGQLALLVARAKRPGPLVRSALRLALGKTARYADFDLICADEFELETVPCHEYVAHDGEKTWMDSPFRVRVRHEALRVLVPAESAGRDAG</sequence>
<dbReference type="Proteomes" id="UP000663629">
    <property type="component" value="Chromosome 1"/>
</dbReference>
<evidence type="ECO:0000259" key="1">
    <source>
        <dbReference type="PROSITE" id="PS50146"/>
    </source>
</evidence>
<organism evidence="2 3">
    <name type="scientific">Paracoccus methylovorus</name>
    <dbReference type="NCBI Taxonomy" id="2812658"/>
    <lineage>
        <taxon>Bacteria</taxon>
        <taxon>Pseudomonadati</taxon>
        <taxon>Pseudomonadota</taxon>
        <taxon>Alphaproteobacteria</taxon>
        <taxon>Rhodobacterales</taxon>
        <taxon>Paracoccaceae</taxon>
        <taxon>Paracoccus</taxon>
    </lineage>
</organism>
<dbReference type="Gene3D" id="3.40.50.10330">
    <property type="entry name" value="Probable inorganic polyphosphate/atp-NAD kinase, domain 1"/>
    <property type="match status" value="1"/>
</dbReference>
<evidence type="ECO:0000313" key="3">
    <source>
        <dbReference type="Proteomes" id="UP000663629"/>
    </source>
</evidence>
<dbReference type="Gene3D" id="2.60.200.40">
    <property type="match status" value="1"/>
</dbReference>
<keyword evidence="3" id="KW-1185">Reference proteome</keyword>
<dbReference type="InterPro" id="IPR045540">
    <property type="entry name" value="YegS/DAGK_C"/>
</dbReference>
<gene>
    <name evidence="2" type="ORF">JWJ88_09320</name>
</gene>
<accession>A0ABX7JEZ5</accession>
<dbReference type="EMBL" id="CP070368">
    <property type="protein sequence ID" value="QRZ12803.1"/>
    <property type="molecule type" value="Genomic_DNA"/>
</dbReference>